<evidence type="ECO:0000313" key="6">
    <source>
        <dbReference type="EMBL" id="TIH07569.1"/>
    </source>
</evidence>
<gene>
    <name evidence="6" type="ORF">D8779_15565</name>
</gene>
<dbReference type="Gene3D" id="1.10.8.260">
    <property type="entry name" value="HI0933 insert domain-like"/>
    <property type="match status" value="1"/>
</dbReference>
<evidence type="ECO:0000256" key="3">
    <source>
        <dbReference type="ARBA" id="ARBA00022827"/>
    </source>
</evidence>
<dbReference type="AlphaFoldDB" id="A0A4T1ZVN1"/>
<proteinExistence type="predicted"/>
<dbReference type="SUPFAM" id="SSF160996">
    <property type="entry name" value="HI0933 insert domain-like"/>
    <property type="match status" value="1"/>
</dbReference>
<dbReference type="NCBIfam" id="TIGR03862">
    <property type="entry name" value="flavo_PP4765"/>
    <property type="match status" value="1"/>
</dbReference>
<name>A0A4T1ZVN1_9PSED</name>
<dbReference type="Gene3D" id="2.40.30.10">
    <property type="entry name" value="Translation factors"/>
    <property type="match status" value="1"/>
</dbReference>
<dbReference type="InterPro" id="IPR036188">
    <property type="entry name" value="FAD/NAD-bd_sf"/>
</dbReference>
<dbReference type="Proteomes" id="UP000307541">
    <property type="component" value="Unassembled WGS sequence"/>
</dbReference>
<accession>A0A4T1ZVN1</accession>
<comment type="caution">
    <text evidence="6">The sequence shown here is derived from an EMBL/GenBank/DDBJ whole genome shotgun (WGS) entry which is preliminary data.</text>
</comment>
<dbReference type="SUPFAM" id="SSF51905">
    <property type="entry name" value="FAD/NAD(P)-binding domain"/>
    <property type="match status" value="1"/>
</dbReference>
<feature type="domain" description="RsdA/BaiN/AoA(So)-like Rossmann fold-like" evidence="4">
    <location>
        <begin position="11"/>
        <end position="402"/>
    </location>
</feature>
<dbReference type="InterPro" id="IPR022460">
    <property type="entry name" value="Flavoprotein_PP4765"/>
</dbReference>
<dbReference type="PRINTS" id="PR00419">
    <property type="entry name" value="ADXRDTASE"/>
</dbReference>
<dbReference type="InterPro" id="IPR055178">
    <property type="entry name" value="RsdA/BaiN/AoA(So)-like_dom"/>
</dbReference>
<protein>
    <submittedName>
        <fullName evidence="6">TIGR03862 family flavoprotein</fullName>
    </submittedName>
</protein>
<dbReference type="NCBIfam" id="TIGR00275">
    <property type="entry name" value="aminoacetone oxidase family FAD-binding enzyme"/>
    <property type="match status" value="1"/>
</dbReference>
<dbReference type="RefSeq" id="WP_136665398.1">
    <property type="nucleotide sequence ID" value="NZ_RFLV01000003.1"/>
</dbReference>
<dbReference type="Pfam" id="PF03486">
    <property type="entry name" value="HI0933_like"/>
    <property type="match status" value="1"/>
</dbReference>
<evidence type="ECO:0000259" key="5">
    <source>
        <dbReference type="Pfam" id="PF22780"/>
    </source>
</evidence>
<keyword evidence="7" id="KW-1185">Reference proteome</keyword>
<dbReference type="Pfam" id="PF22780">
    <property type="entry name" value="HI0933_like_1st"/>
    <property type="match status" value="1"/>
</dbReference>
<comment type="cofactor">
    <cofactor evidence="1">
        <name>FAD</name>
        <dbReference type="ChEBI" id="CHEBI:57692"/>
    </cofactor>
</comment>
<dbReference type="InterPro" id="IPR023166">
    <property type="entry name" value="BaiN-like_dom_sf"/>
</dbReference>
<keyword evidence="3" id="KW-0274">FAD</keyword>
<keyword evidence="2" id="KW-0285">Flavoprotein</keyword>
<evidence type="ECO:0000256" key="1">
    <source>
        <dbReference type="ARBA" id="ARBA00001974"/>
    </source>
</evidence>
<dbReference type="InterPro" id="IPR004792">
    <property type="entry name" value="BaiN-like"/>
</dbReference>
<organism evidence="6 7">
    <name type="scientific">Pseudomonas leptonychotis</name>
    <dbReference type="NCBI Taxonomy" id="2448482"/>
    <lineage>
        <taxon>Bacteria</taxon>
        <taxon>Pseudomonadati</taxon>
        <taxon>Pseudomonadota</taxon>
        <taxon>Gammaproteobacteria</taxon>
        <taxon>Pseudomonadales</taxon>
        <taxon>Pseudomonadaceae</taxon>
        <taxon>Pseudomonas</taxon>
    </lineage>
</organism>
<dbReference type="OrthoDB" id="5288829at2"/>
<dbReference type="PANTHER" id="PTHR42887:SF1">
    <property type="entry name" value="BLR3961 PROTEIN"/>
    <property type="match status" value="1"/>
</dbReference>
<dbReference type="InterPro" id="IPR057661">
    <property type="entry name" value="RsdA/BaiN/AoA(So)_Rossmann"/>
</dbReference>
<dbReference type="EMBL" id="RFLV01000003">
    <property type="protein sequence ID" value="TIH07569.1"/>
    <property type="molecule type" value="Genomic_DNA"/>
</dbReference>
<evidence type="ECO:0000313" key="7">
    <source>
        <dbReference type="Proteomes" id="UP000307541"/>
    </source>
</evidence>
<sequence>MTSITQQPAPRVAIIGGGPAGLMAAEVLAQGGAQVDLYDGMPSVGRKFLLAGVGGMNITHSEAKPAFVARYGERQLEMAELLQNFDANALRAWIHGLGIDTFVGTSGRVFPTDMKAAPLLRAWLKRLRELGVQIHTRHRWLGWDTQGALLIHSPAGEQTVTVDATLLALGGGSWARLGSDAAWVTLLEARGVQLAPLQASNCGFDVAAWSPFLRDKFAGAPLKNVSLNLPDETPRLGEFVLTAGGIEGSLVYALSANIRETINRHGSATVHLDLLPQTPLSKLLAALSKPRGSQSMAKHLHRQAGIDGVKAALLRELASAACFDAPKQLANAIKALPITLIRPRPLDEAISTAGGVPFEQLDKHLMLKPLPGTFCAGEMLDWEAPTGGYLLTACFASGRRAALGALEWLQNPTE</sequence>
<dbReference type="Gene3D" id="3.50.50.60">
    <property type="entry name" value="FAD/NAD(P)-binding domain"/>
    <property type="match status" value="1"/>
</dbReference>
<reference evidence="6 7" key="1">
    <citation type="submission" date="2018-10" db="EMBL/GenBank/DDBJ databases">
        <title>Pseudomonas leptonychotis sp. nov., isolated from Weddell seals in Antarctica.</title>
        <authorList>
            <person name="Novakova D."/>
            <person name="Svec P."/>
            <person name="Kralova S."/>
            <person name="Kristofova L."/>
            <person name="Zeman M."/>
            <person name="Pantucek R."/>
            <person name="Maslanova I."/>
            <person name="Sedlacek I."/>
        </authorList>
    </citation>
    <scope>NUCLEOTIDE SEQUENCE [LARGE SCALE GENOMIC DNA]</scope>
    <source>
        <strain evidence="6 7">CCM 8849</strain>
    </source>
</reference>
<dbReference type="PANTHER" id="PTHR42887">
    <property type="entry name" value="OS12G0638800 PROTEIN"/>
    <property type="match status" value="1"/>
</dbReference>
<evidence type="ECO:0000256" key="2">
    <source>
        <dbReference type="ARBA" id="ARBA00022630"/>
    </source>
</evidence>
<feature type="domain" description="RsdA/BaiN/AoA(So)-like insert" evidence="5">
    <location>
        <begin position="198"/>
        <end position="351"/>
    </location>
</feature>
<evidence type="ECO:0000259" key="4">
    <source>
        <dbReference type="Pfam" id="PF03486"/>
    </source>
</evidence>